<reference evidence="4" key="1">
    <citation type="submission" date="2025-08" db="UniProtKB">
        <authorList>
            <consortium name="RefSeq"/>
        </authorList>
    </citation>
    <scope>IDENTIFICATION</scope>
    <source>
        <tissue evidence="4">Testes</tissue>
    </source>
</reference>
<keyword evidence="3" id="KW-1185">Reference proteome</keyword>
<feature type="region of interest" description="Disordered" evidence="1">
    <location>
        <begin position="204"/>
        <end position="249"/>
    </location>
</feature>
<evidence type="ECO:0000256" key="2">
    <source>
        <dbReference type="SAM" id="Phobius"/>
    </source>
</evidence>
<evidence type="ECO:0000313" key="4">
    <source>
        <dbReference type="RefSeq" id="XP_006825055.1"/>
    </source>
</evidence>
<feature type="compositionally biased region" description="Basic and acidic residues" evidence="1">
    <location>
        <begin position="9"/>
        <end position="30"/>
    </location>
</feature>
<feature type="compositionally biased region" description="Basic and acidic residues" evidence="1">
    <location>
        <begin position="59"/>
        <end position="73"/>
    </location>
</feature>
<feature type="compositionally biased region" description="Polar residues" evidence="1">
    <location>
        <begin position="32"/>
        <end position="46"/>
    </location>
</feature>
<dbReference type="PANTHER" id="PTHR46876:SF1">
    <property type="entry name" value="LOW-DENSITY LIPOPROTEIN RECEPTOR-RELATED PROTEIN 11"/>
    <property type="match status" value="1"/>
</dbReference>
<keyword evidence="2" id="KW-1133">Transmembrane helix</keyword>
<evidence type="ECO:0000313" key="3">
    <source>
        <dbReference type="Proteomes" id="UP000694865"/>
    </source>
</evidence>
<dbReference type="PANTHER" id="PTHR46876">
    <property type="entry name" value="LOW-DENSITY LIPOPROTEIN RECEPTOR-RELATED PROTEIN 11"/>
    <property type="match status" value="1"/>
</dbReference>
<keyword evidence="2" id="KW-0472">Membrane</keyword>
<protein>
    <submittedName>
        <fullName evidence="4">Probable serine/threonine-protein kinase clkA-like</fullName>
    </submittedName>
</protein>
<proteinExistence type="predicted"/>
<organism evidence="3 4">
    <name type="scientific">Saccoglossus kowalevskii</name>
    <name type="common">Acorn worm</name>
    <dbReference type="NCBI Taxonomy" id="10224"/>
    <lineage>
        <taxon>Eukaryota</taxon>
        <taxon>Metazoa</taxon>
        <taxon>Hemichordata</taxon>
        <taxon>Enteropneusta</taxon>
        <taxon>Harrimaniidae</taxon>
        <taxon>Saccoglossus</taxon>
    </lineage>
</organism>
<feature type="compositionally biased region" description="Acidic residues" evidence="1">
    <location>
        <begin position="213"/>
        <end position="227"/>
    </location>
</feature>
<feature type="transmembrane region" description="Helical" evidence="2">
    <location>
        <begin position="298"/>
        <end position="318"/>
    </location>
</feature>
<feature type="region of interest" description="Disordered" evidence="1">
    <location>
        <begin position="1"/>
        <end position="125"/>
    </location>
</feature>
<feature type="compositionally biased region" description="Basic and acidic residues" evidence="1">
    <location>
        <begin position="112"/>
        <end position="125"/>
    </location>
</feature>
<keyword evidence="2" id="KW-0812">Transmembrane</keyword>
<feature type="compositionally biased region" description="Polar residues" evidence="1">
    <location>
        <begin position="228"/>
        <end position="237"/>
    </location>
</feature>
<gene>
    <name evidence="4" type="primary">LOC102804402</name>
</gene>
<name>A0ABM0MYG4_SACKO</name>
<sequence length="348" mass="39716">MEPVYATPKADESKLDDYHNNRNSDHKYDYQQKASSEYGNFEQQYKNNNGRNNNLGYTDSHRSRNREKTDEANYQKSYHNSHPDNTHDKMEQNYDAQDNVDKNSPPHGRGKGAAEHKQGGDGRKYSETVTAPALLINKLTSKVPAPSVQLYHYVSEYDASNDDYSNTWYYYTMGNGGNYDDNYKYDYKSYNDYEKTKEGYEKSFSTVKTTNQESEDPLDHDQDDEETVQSWEPTTPTAVKAQTDKTSDKAKENYPITKAVSGASVKQPTEAVQKEIQNMSVEVDAELISRRTTPETSVILPLAIGLAITLVLLVMVACRLRMVKRKLRHGRPLANSQEADYLINGMYL</sequence>
<accession>A0ABM0MYG4</accession>
<feature type="compositionally biased region" description="Basic and acidic residues" evidence="1">
    <location>
        <begin position="81"/>
        <end position="92"/>
    </location>
</feature>
<evidence type="ECO:0000256" key="1">
    <source>
        <dbReference type="SAM" id="MobiDB-lite"/>
    </source>
</evidence>
<dbReference type="GeneID" id="102804402"/>
<dbReference type="Proteomes" id="UP000694865">
    <property type="component" value="Unplaced"/>
</dbReference>
<dbReference type="RefSeq" id="XP_006825055.1">
    <property type="nucleotide sequence ID" value="XM_006824992.1"/>
</dbReference>